<keyword evidence="2" id="KW-1185">Reference proteome</keyword>
<evidence type="ECO:0008006" key="3">
    <source>
        <dbReference type="Google" id="ProtNLM"/>
    </source>
</evidence>
<name>A0ABY1MP00_9PROT</name>
<sequence>MHDADSLSQKCYYMNWIVSTLDQRVDAELASLPKPILARLVRILEMIEQVGLEHVHEPHIKHLEAKLWEIRAKGPDGIARAIYVTASGKRVVILHAFVKKTQKTPKQILEIARQRAREVEE</sequence>
<reference evidence="1 2" key="1">
    <citation type="submission" date="2017-03" db="EMBL/GenBank/DDBJ databases">
        <authorList>
            <person name="Regsiter A."/>
            <person name="William W."/>
        </authorList>
    </citation>
    <scope>NUCLEOTIDE SEQUENCE [LARGE SCALE GENOMIC DNA]</scope>
    <source>
        <strain evidence="1">PRJEB5721</strain>
    </source>
</reference>
<dbReference type="EMBL" id="LT841305">
    <property type="protein sequence ID" value="SMH65309.1"/>
    <property type="molecule type" value="Genomic_DNA"/>
</dbReference>
<proteinExistence type="predicted"/>
<evidence type="ECO:0000313" key="2">
    <source>
        <dbReference type="Proteomes" id="UP000193925"/>
    </source>
</evidence>
<dbReference type="Pfam" id="PF05973">
    <property type="entry name" value="Gp49"/>
    <property type="match status" value="1"/>
</dbReference>
<accession>A0ABY1MP00</accession>
<organism evidence="1 2">
    <name type="scientific">Acidithiobacillus ferrivorans</name>
    <dbReference type="NCBI Taxonomy" id="160808"/>
    <lineage>
        <taxon>Bacteria</taxon>
        <taxon>Pseudomonadati</taxon>
        <taxon>Pseudomonadota</taxon>
        <taxon>Acidithiobacillia</taxon>
        <taxon>Acidithiobacillales</taxon>
        <taxon>Acidithiobacillaceae</taxon>
        <taxon>Acidithiobacillus</taxon>
    </lineage>
</organism>
<protein>
    <recommendedName>
        <fullName evidence="3">Type II toxin-antitoxin system RelE/ParE family toxin</fullName>
    </recommendedName>
</protein>
<dbReference type="InterPro" id="IPR009241">
    <property type="entry name" value="HigB-like"/>
</dbReference>
<dbReference type="Proteomes" id="UP000193925">
    <property type="component" value="Chromosome AFERRI"/>
</dbReference>
<evidence type="ECO:0000313" key="1">
    <source>
        <dbReference type="EMBL" id="SMH65309.1"/>
    </source>
</evidence>
<gene>
    <name evidence="1" type="ORF">AFERRI_20091</name>
</gene>